<keyword evidence="1" id="KW-0862">Zinc</keyword>
<keyword evidence="5" id="KW-1185">Reference proteome</keyword>
<dbReference type="Proteomes" id="UP000191408">
    <property type="component" value="Unassembled WGS sequence"/>
</dbReference>
<feature type="region of interest" description="Disordered" evidence="2">
    <location>
        <begin position="546"/>
        <end position="610"/>
    </location>
</feature>
<feature type="region of interest" description="Disordered" evidence="2">
    <location>
        <begin position="485"/>
        <end position="520"/>
    </location>
</feature>
<proteinExistence type="predicted"/>
<evidence type="ECO:0000313" key="5">
    <source>
        <dbReference type="Proteomes" id="UP000191408"/>
    </source>
</evidence>
<evidence type="ECO:0000256" key="1">
    <source>
        <dbReference type="PROSITE-ProRule" id="PRU00047"/>
    </source>
</evidence>
<protein>
    <recommendedName>
        <fullName evidence="3">CCHC-type domain-containing protein</fullName>
    </recommendedName>
</protein>
<dbReference type="EMBL" id="MDYM01000002">
    <property type="protein sequence ID" value="OQD68984.1"/>
    <property type="molecule type" value="Genomic_DNA"/>
</dbReference>
<evidence type="ECO:0000313" key="4">
    <source>
        <dbReference type="EMBL" id="OQD68984.1"/>
    </source>
</evidence>
<sequence>MVSYFILSARLCCCFGLRSTILDHHPGWLNLNRQRAAKRPTFTEPDHRTYTKCYVSKHVNEFQNRHRLDILKVLHYLPNDNPSRTCKPLDQFCNRRRPCPPTTAYLEYREQATTYPTVPKLTTGTPTLHHSAASTRVRDAKQRDHRIRRDCPFRNFYDPTQELASPTGQQKASPASSSTTKTPSTTETPPVSYAHRRLLALKKRKKVAYPLRSHGFQKKPAPLALYSETLTSSEDVIDATPIAESTTSPNGTGESKPAGIYLYPAYGQIGHPLRECPFRNFYSLGQQKASPTWAQIPIIKLILYTQSRLIALKERQKVHQPRSRDFKPKSSPLAQYSEISMPSASSNRSKNSKPNAELEAHSAPREYTDTDRPYHLLSPAQLLALGRGGHLSTDVGFHVLPIILRLTCLAREPGHQMVGHNHASVTIGADIPPLALSTVELRYTRTAQRDHDKSYHTLALLLRGPAGTRLCPACGQSGHPLRECPFRDFYSPGQQKASPAGQQQASPTGQEKASPTSFQIPVTKTAPISYARKRLVALKKRDKVLQPRSRDFKPKSSPLAQYSESSMPSEGQKSSQSVTKTSPKIGDNAVETTPAAELTPSKDNESKESV</sequence>
<feature type="compositionally biased region" description="Polar residues" evidence="2">
    <location>
        <begin position="332"/>
        <end position="354"/>
    </location>
</feature>
<feature type="compositionally biased region" description="Basic and acidic residues" evidence="2">
    <location>
        <begin position="315"/>
        <end position="328"/>
    </location>
</feature>
<reference evidence="5" key="1">
    <citation type="journal article" date="2017" name="Nat. Microbiol.">
        <title>Global analysis of biosynthetic gene clusters reveals vast potential of secondary metabolite production in Penicillium species.</title>
        <authorList>
            <person name="Nielsen J.C."/>
            <person name="Grijseels S."/>
            <person name="Prigent S."/>
            <person name="Ji B."/>
            <person name="Dainat J."/>
            <person name="Nielsen K.F."/>
            <person name="Frisvad J.C."/>
            <person name="Workman M."/>
            <person name="Nielsen J."/>
        </authorList>
    </citation>
    <scope>NUCLEOTIDE SEQUENCE [LARGE SCALE GENOMIC DNA]</scope>
    <source>
        <strain evidence="5">IBT 4502</strain>
    </source>
</reference>
<evidence type="ECO:0000256" key="2">
    <source>
        <dbReference type="SAM" id="MobiDB-lite"/>
    </source>
</evidence>
<feature type="compositionally biased region" description="Polar residues" evidence="2">
    <location>
        <begin position="117"/>
        <end position="134"/>
    </location>
</feature>
<feature type="compositionally biased region" description="Basic and acidic residues" evidence="2">
    <location>
        <begin position="600"/>
        <end position="610"/>
    </location>
</feature>
<feature type="region of interest" description="Disordered" evidence="2">
    <location>
        <begin position="117"/>
        <end position="194"/>
    </location>
</feature>
<feature type="compositionally biased region" description="Basic and acidic residues" evidence="2">
    <location>
        <begin position="356"/>
        <end position="371"/>
    </location>
</feature>
<dbReference type="PROSITE" id="PS50158">
    <property type="entry name" value="ZF_CCHC"/>
    <property type="match status" value="1"/>
</dbReference>
<feature type="region of interest" description="Disordered" evidence="2">
    <location>
        <begin position="315"/>
        <end position="371"/>
    </location>
</feature>
<keyword evidence="1" id="KW-0863">Zinc-finger</keyword>
<dbReference type="GO" id="GO:0003676">
    <property type="term" value="F:nucleic acid binding"/>
    <property type="evidence" value="ECO:0007669"/>
    <property type="project" value="InterPro"/>
</dbReference>
<comment type="caution">
    <text evidence="4">The sequence shown here is derived from an EMBL/GenBank/DDBJ whole genome shotgun (WGS) entry which is preliminary data.</text>
</comment>
<feature type="compositionally biased region" description="Polar residues" evidence="2">
    <location>
        <begin position="162"/>
        <end position="172"/>
    </location>
</feature>
<accession>A0A1V6NW94</accession>
<name>A0A1V6NW94_PENPO</name>
<feature type="compositionally biased region" description="Polar residues" evidence="2">
    <location>
        <begin position="558"/>
        <end position="582"/>
    </location>
</feature>
<feature type="domain" description="CCHC-type" evidence="3">
    <location>
        <begin position="471"/>
        <end position="485"/>
    </location>
</feature>
<feature type="compositionally biased region" description="Basic and acidic residues" evidence="2">
    <location>
        <begin position="136"/>
        <end position="152"/>
    </location>
</feature>
<dbReference type="GO" id="GO:0008270">
    <property type="term" value="F:zinc ion binding"/>
    <property type="evidence" value="ECO:0007669"/>
    <property type="project" value="UniProtKB-KW"/>
</dbReference>
<gene>
    <name evidence="4" type="ORF">PENPOL_c002G03649</name>
</gene>
<keyword evidence="1" id="KW-0479">Metal-binding</keyword>
<feature type="compositionally biased region" description="Polar residues" evidence="2">
    <location>
        <begin position="492"/>
        <end position="520"/>
    </location>
</feature>
<feature type="compositionally biased region" description="Low complexity" evidence="2">
    <location>
        <begin position="173"/>
        <end position="192"/>
    </location>
</feature>
<dbReference type="InterPro" id="IPR001878">
    <property type="entry name" value="Znf_CCHC"/>
</dbReference>
<organism evidence="4 5">
    <name type="scientific">Penicillium polonicum</name>
    <dbReference type="NCBI Taxonomy" id="60169"/>
    <lineage>
        <taxon>Eukaryota</taxon>
        <taxon>Fungi</taxon>
        <taxon>Dikarya</taxon>
        <taxon>Ascomycota</taxon>
        <taxon>Pezizomycotina</taxon>
        <taxon>Eurotiomycetes</taxon>
        <taxon>Eurotiomycetidae</taxon>
        <taxon>Eurotiales</taxon>
        <taxon>Aspergillaceae</taxon>
        <taxon>Penicillium</taxon>
    </lineage>
</organism>
<dbReference type="AlphaFoldDB" id="A0A1V6NW94"/>
<evidence type="ECO:0000259" key="3">
    <source>
        <dbReference type="PROSITE" id="PS50158"/>
    </source>
</evidence>
<dbReference type="OrthoDB" id="10432270at2759"/>